<keyword evidence="3" id="KW-1185">Reference proteome</keyword>
<accession>A0A4Y9YJF7</accession>
<sequence length="594" mass="66679">NAGDQSDVHLQAQLSTVINDDPIQSIRFLTSFLNGCACGEALQAKKSEPGTNDTFIHLANLLTLDQSILAVTGNIAPDEAVVGIFTSSTSGREVIQKCTNAQGFNSTDLQPRPWESIDFEQPPMTIPSLKQHAQDLLSIFRYHKELELTADKLAHWIVFRCYPKIQQHLLVGFAKRSWSTDPVMVMMDWRPNNEDRKLFHEYVSDPKGQTNTTVTIISPMASTVESSGLSPDSSGTAFTFDIETARTWLGLISKSIITLRRLLNVVTDITAGQLNQTPDVKTLSRVDDMLRFTLALLRLPTLEWLFKCTSLARRFTTKRSPAFQDATAGSQDTDGDSKRAEDTFVDDDEQVPSNDENNGERVYRVIRTLVSWHTAVNYIVPRLNHLKNVNATLVTLLDHYKVQITDISNLKERIKATIEAVFDEGSGDKEHAEAAKKWFDDQAQRHSYFVGHVHAEAGIMALANYMRNPRVDVDVNDSLRNIFRYENSRRALPIGVSKKSCWACWQLGQKLFKKDKITVQLPGTHGTIFQWNPPAFGIPESVLKELADALKEEVVRRTVVQVGLQKSGSAQSSPQSIEDDPRNLPTRDTIRFIL</sequence>
<dbReference type="OrthoDB" id="2626367at2759"/>
<name>A0A4Y9YJF7_9AGAM</name>
<dbReference type="STRING" id="205917.A0A4Y9YJF7"/>
<proteinExistence type="predicted"/>
<feature type="region of interest" description="Disordered" evidence="1">
    <location>
        <begin position="322"/>
        <end position="358"/>
    </location>
</feature>
<evidence type="ECO:0000313" key="3">
    <source>
        <dbReference type="Proteomes" id="UP000298327"/>
    </source>
</evidence>
<comment type="caution">
    <text evidence="2">The sequence shown here is derived from an EMBL/GenBank/DDBJ whole genome shotgun (WGS) entry which is preliminary data.</text>
</comment>
<evidence type="ECO:0000313" key="2">
    <source>
        <dbReference type="EMBL" id="TFY61747.1"/>
    </source>
</evidence>
<reference evidence="2 3" key="1">
    <citation type="submission" date="2019-02" db="EMBL/GenBank/DDBJ databases">
        <title>Genome sequencing of the rare red list fungi Dentipellis fragilis.</title>
        <authorList>
            <person name="Buettner E."/>
            <person name="Kellner H."/>
        </authorList>
    </citation>
    <scope>NUCLEOTIDE SEQUENCE [LARGE SCALE GENOMIC DNA]</scope>
    <source>
        <strain evidence="2 3">DSM 105465</strain>
    </source>
</reference>
<feature type="region of interest" description="Disordered" evidence="1">
    <location>
        <begin position="566"/>
        <end position="587"/>
    </location>
</feature>
<feature type="non-terminal residue" evidence="2">
    <location>
        <position position="1"/>
    </location>
</feature>
<dbReference type="Proteomes" id="UP000298327">
    <property type="component" value="Unassembled WGS sequence"/>
</dbReference>
<evidence type="ECO:0000256" key="1">
    <source>
        <dbReference type="SAM" id="MobiDB-lite"/>
    </source>
</evidence>
<dbReference type="EMBL" id="SEOQ01000494">
    <property type="protein sequence ID" value="TFY61747.1"/>
    <property type="molecule type" value="Genomic_DNA"/>
</dbReference>
<protein>
    <submittedName>
        <fullName evidence="2">Uncharacterized protein</fullName>
    </submittedName>
</protein>
<dbReference type="AlphaFoldDB" id="A0A4Y9YJF7"/>
<feature type="compositionally biased region" description="Polar residues" evidence="1">
    <location>
        <begin position="566"/>
        <end position="576"/>
    </location>
</feature>
<organism evidence="2 3">
    <name type="scientific">Dentipellis fragilis</name>
    <dbReference type="NCBI Taxonomy" id="205917"/>
    <lineage>
        <taxon>Eukaryota</taxon>
        <taxon>Fungi</taxon>
        <taxon>Dikarya</taxon>
        <taxon>Basidiomycota</taxon>
        <taxon>Agaricomycotina</taxon>
        <taxon>Agaricomycetes</taxon>
        <taxon>Russulales</taxon>
        <taxon>Hericiaceae</taxon>
        <taxon>Dentipellis</taxon>
    </lineage>
</organism>
<gene>
    <name evidence="2" type="ORF">EVG20_g6938</name>
</gene>